<accession>M2TUG9</accession>
<dbReference type="EMBL" id="KB445578">
    <property type="protein sequence ID" value="EMD90179.1"/>
    <property type="molecule type" value="Genomic_DNA"/>
</dbReference>
<feature type="compositionally biased region" description="Polar residues" evidence="1">
    <location>
        <begin position="51"/>
        <end position="63"/>
    </location>
</feature>
<keyword evidence="3" id="KW-1185">Reference proteome</keyword>
<feature type="region of interest" description="Disordered" evidence="1">
    <location>
        <begin position="38"/>
        <end position="63"/>
    </location>
</feature>
<evidence type="ECO:0000256" key="1">
    <source>
        <dbReference type="SAM" id="MobiDB-lite"/>
    </source>
</evidence>
<protein>
    <submittedName>
        <fullName evidence="2">Uncharacterized protein</fullName>
    </submittedName>
</protein>
<dbReference type="AlphaFoldDB" id="M2TUG9"/>
<reference evidence="3" key="2">
    <citation type="journal article" date="2013" name="PLoS Genet.">
        <title>Comparative genome structure, secondary metabolite, and effector coding capacity across Cochliobolus pathogens.</title>
        <authorList>
            <person name="Condon B.J."/>
            <person name="Leng Y."/>
            <person name="Wu D."/>
            <person name="Bushley K.E."/>
            <person name="Ohm R.A."/>
            <person name="Otillar R."/>
            <person name="Martin J."/>
            <person name="Schackwitz W."/>
            <person name="Grimwood J."/>
            <person name="MohdZainudin N."/>
            <person name="Xue C."/>
            <person name="Wang R."/>
            <person name="Manning V.A."/>
            <person name="Dhillon B."/>
            <person name="Tu Z.J."/>
            <person name="Steffenson B.J."/>
            <person name="Salamov A."/>
            <person name="Sun H."/>
            <person name="Lowry S."/>
            <person name="LaButti K."/>
            <person name="Han J."/>
            <person name="Copeland A."/>
            <person name="Lindquist E."/>
            <person name="Barry K."/>
            <person name="Schmutz J."/>
            <person name="Baker S.E."/>
            <person name="Ciuffetti L.M."/>
            <person name="Grigoriev I.V."/>
            <person name="Zhong S."/>
            <person name="Turgeon B.G."/>
        </authorList>
    </citation>
    <scope>NUCLEOTIDE SEQUENCE [LARGE SCALE GENOMIC DNA]</scope>
    <source>
        <strain evidence="3">C5 / ATCC 48332 / race O</strain>
    </source>
</reference>
<proteinExistence type="predicted"/>
<gene>
    <name evidence="2" type="ORF">COCHEDRAFT_1215195</name>
</gene>
<dbReference type="HOGENOM" id="CLU_2885612_0_0_1"/>
<name>M2TUG9_COCH5</name>
<evidence type="ECO:0000313" key="2">
    <source>
        <dbReference type="EMBL" id="EMD90179.1"/>
    </source>
</evidence>
<sequence>MAAKATLAADRALCYPTSVAHQDTARLAVQARSIDLLSSQSSSSRDIPSHVGTSQLLQALQQP</sequence>
<dbReference type="Proteomes" id="UP000016936">
    <property type="component" value="Unassembled WGS sequence"/>
</dbReference>
<reference evidence="2 3" key="1">
    <citation type="journal article" date="2012" name="PLoS Pathog.">
        <title>Diverse lifestyles and strategies of plant pathogenesis encoded in the genomes of eighteen Dothideomycetes fungi.</title>
        <authorList>
            <person name="Ohm R.A."/>
            <person name="Feau N."/>
            <person name="Henrissat B."/>
            <person name="Schoch C.L."/>
            <person name="Horwitz B.A."/>
            <person name="Barry K.W."/>
            <person name="Condon B.J."/>
            <person name="Copeland A.C."/>
            <person name="Dhillon B."/>
            <person name="Glaser F."/>
            <person name="Hesse C.N."/>
            <person name="Kosti I."/>
            <person name="LaButti K."/>
            <person name="Lindquist E.A."/>
            <person name="Lucas S."/>
            <person name="Salamov A.A."/>
            <person name="Bradshaw R.E."/>
            <person name="Ciuffetti L."/>
            <person name="Hamelin R.C."/>
            <person name="Kema G.H.J."/>
            <person name="Lawrence C."/>
            <person name="Scott J.A."/>
            <person name="Spatafora J.W."/>
            <person name="Turgeon B.G."/>
            <person name="de Wit P.J.G.M."/>
            <person name="Zhong S."/>
            <person name="Goodwin S.B."/>
            <person name="Grigoriev I.V."/>
        </authorList>
    </citation>
    <scope>NUCLEOTIDE SEQUENCE [LARGE SCALE GENOMIC DNA]</scope>
    <source>
        <strain evidence="3">C5 / ATCC 48332 / race O</strain>
    </source>
</reference>
<organism evidence="2 3">
    <name type="scientific">Cochliobolus heterostrophus (strain C5 / ATCC 48332 / race O)</name>
    <name type="common">Southern corn leaf blight fungus</name>
    <name type="synonym">Bipolaris maydis</name>
    <dbReference type="NCBI Taxonomy" id="701091"/>
    <lineage>
        <taxon>Eukaryota</taxon>
        <taxon>Fungi</taxon>
        <taxon>Dikarya</taxon>
        <taxon>Ascomycota</taxon>
        <taxon>Pezizomycotina</taxon>
        <taxon>Dothideomycetes</taxon>
        <taxon>Pleosporomycetidae</taxon>
        <taxon>Pleosporales</taxon>
        <taxon>Pleosporineae</taxon>
        <taxon>Pleosporaceae</taxon>
        <taxon>Bipolaris</taxon>
    </lineage>
</organism>
<evidence type="ECO:0000313" key="3">
    <source>
        <dbReference type="Proteomes" id="UP000016936"/>
    </source>
</evidence>